<dbReference type="STRING" id="1121302.SAMN02745163_00842"/>
<dbReference type="RefSeq" id="WP_072985428.1">
    <property type="nucleotide sequence ID" value="NZ_FQZB01000005.1"/>
</dbReference>
<name>A0A1M6EFW8_9CLOT</name>
<protein>
    <recommendedName>
        <fullName evidence="1">DUF4179 domain-containing protein</fullName>
    </recommendedName>
</protein>
<reference evidence="2 3" key="1">
    <citation type="submission" date="2016-11" db="EMBL/GenBank/DDBJ databases">
        <authorList>
            <person name="Jaros S."/>
            <person name="Januszkiewicz K."/>
            <person name="Wedrychowicz H."/>
        </authorList>
    </citation>
    <scope>NUCLEOTIDE SEQUENCE [LARGE SCALE GENOMIC DNA]</scope>
    <source>
        <strain evidence="2 3">DSM 21758</strain>
    </source>
</reference>
<dbReference type="Pfam" id="PF13786">
    <property type="entry name" value="DUF4179"/>
    <property type="match status" value="1"/>
</dbReference>
<evidence type="ECO:0000313" key="2">
    <source>
        <dbReference type="EMBL" id="SHI84220.1"/>
    </source>
</evidence>
<evidence type="ECO:0000313" key="3">
    <source>
        <dbReference type="Proteomes" id="UP000184310"/>
    </source>
</evidence>
<evidence type="ECO:0000259" key="1">
    <source>
        <dbReference type="Pfam" id="PF13786"/>
    </source>
</evidence>
<dbReference type="Gene3D" id="2.60.40.1630">
    <property type="entry name" value="bacillus anthracis domain"/>
    <property type="match status" value="1"/>
</dbReference>
<keyword evidence="3" id="KW-1185">Reference proteome</keyword>
<accession>A0A1M6EFW8</accession>
<organism evidence="2 3">
    <name type="scientific">Clostridium cavendishii DSM 21758</name>
    <dbReference type="NCBI Taxonomy" id="1121302"/>
    <lineage>
        <taxon>Bacteria</taxon>
        <taxon>Bacillati</taxon>
        <taxon>Bacillota</taxon>
        <taxon>Clostridia</taxon>
        <taxon>Eubacteriales</taxon>
        <taxon>Clostridiaceae</taxon>
        <taxon>Clostridium</taxon>
    </lineage>
</organism>
<dbReference type="InterPro" id="IPR025436">
    <property type="entry name" value="DUF4179"/>
</dbReference>
<sequence>MKDIYELLNDIDIDTSKYEKMDINMPETTKKRIKNKLSSKIQKDNFKIKSLKTIGKTAGVAILIFGVVGIANPTFAKAITDTIKYFEGSRIYNSEFKRYSKGVDLTTTDNKISIKLNSVVYDGSNLYLAYELDTETPLEYGVKIWSTDITVNGKKINGNEKRKLEGHEFDNDIYSSYDKRIEKNDNKEKYIGTTSWDLTDYKLEDNKGEDINIEWNINNIHGIDGKWSFKFKESKKELMDNSKTFRDLGEISFNDIQRYKIDKFTVNPIESKMEVTQITNKDKLNKYLENNKVSDITTENNFSDNRLILANDEELFALGGSGYGVDNKNGEDLVKSKQIFYGLKTIPTELKIIPVKAKMGPNEAAKFRFIKIKDLKTNMELMEGKDKSIVINSLENKENNLKINISFKGMDIGRRMDLVIVDDKDKYLTAVKNKEFENIKIKQPIDEYTDIKNYNIKGNLDLNFENVNEEDYLMYLDYDNSYSLDMENAKNIKLN</sequence>
<gene>
    <name evidence="2" type="ORF">SAMN02745163_00842</name>
</gene>
<feature type="domain" description="DUF4179" evidence="1">
    <location>
        <begin position="52"/>
        <end position="133"/>
    </location>
</feature>
<dbReference type="OrthoDB" id="2541898at2"/>
<proteinExistence type="predicted"/>
<dbReference type="EMBL" id="FQZB01000005">
    <property type="protein sequence ID" value="SHI84220.1"/>
    <property type="molecule type" value="Genomic_DNA"/>
</dbReference>
<dbReference type="Proteomes" id="UP000184310">
    <property type="component" value="Unassembled WGS sequence"/>
</dbReference>
<dbReference type="AlphaFoldDB" id="A0A1M6EFW8"/>